<feature type="repeat" description="WD" evidence="3">
    <location>
        <begin position="689"/>
        <end position="723"/>
    </location>
</feature>
<feature type="repeat" description="WD" evidence="3">
    <location>
        <begin position="1183"/>
        <end position="1216"/>
    </location>
</feature>
<comment type="caution">
    <text evidence="8">The sequence shown here is derived from an EMBL/GenBank/DDBJ whole genome shotgun (WGS) entry which is preliminary data.</text>
</comment>
<feature type="chain" id="PRO_5020767256" evidence="6">
    <location>
        <begin position="23"/>
        <end position="1344"/>
    </location>
</feature>
<feature type="domain" description="Novel STAND NTPase 1" evidence="7">
    <location>
        <begin position="169"/>
        <end position="557"/>
    </location>
</feature>
<keyword evidence="5" id="KW-0472">Membrane</keyword>
<feature type="repeat" description="WD" evidence="3">
    <location>
        <begin position="871"/>
        <end position="904"/>
    </location>
</feature>
<dbReference type="CDD" id="cd00200">
    <property type="entry name" value="WD40"/>
    <property type="match status" value="2"/>
</dbReference>
<evidence type="ECO:0000256" key="6">
    <source>
        <dbReference type="SAM" id="SignalP"/>
    </source>
</evidence>
<dbReference type="InterPro" id="IPR049052">
    <property type="entry name" value="nSTAND1"/>
</dbReference>
<dbReference type="InterPro" id="IPR036322">
    <property type="entry name" value="WD40_repeat_dom_sf"/>
</dbReference>
<dbReference type="InterPro" id="IPR027417">
    <property type="entry name" value="P-loop_NTPase"/>
</dbReference>
<dbReference type="InterPro" id="IPR001680">
    <property type="entry name" value="WD40_rpt"/>
</dbReference>
<dbReference type="InterPro" id="IPR015943">
    <property type="entry name" value="WD40/YVTN_repeat-like_dom_sf"/>
</dbReference>
<dbReference type="Gene3D" id="2.130.10.10">
    <property type="entry name" value="YVTN repeat-like/Quinoprotein amine dehydrogenase"/>
    <property type="match status" value="5"/>
</dbReference>
<evidence type="ECO:0000256" key="4">
    <source>
        <dbReference type="SAM" id="MobiDB-lite"/>
    </source>
</evidence>
<feature type="region of interest" description="Disordered" evidence="4">
    <location>
        <begin position="1223"/>
        <end position="1246"/>
    </location>
</feature>
<accession>A0A4V3I299</accession>
<feature type="signal peptide" evidence="6">
    <location>
        <begin position="1"/>
        <end position="22"/>
    </location>
</feature>
<organism evidence="8 9">
    <name type="scientific">Mycobacteroides salmoniphilum</name>
    <dbReference type="NCBI Taxonomy" id="404941"/>
    <lineage>
        <taxon>Bacteria</taxon>
        <taxon>Bacillati</taxon>
        <taxon>Actinomycetota</taxon>
        <taxon>Actinomycetes</taxon>
        <taxon>Mycobacteriales</taxon>
        <taxon>Mycobacteriaceae</taxon>
        <taxon>Mycobacteroides</taxon>
    </lineage>
</organism>
<feature type="repeat" description="WD" evidence="3">
    <location>
        <begin position="917"/>
        <end position="950"/>
    </location>
</feature>
<feature type="repeat" description="WD" evidence="3">
    <location>
        <begin position="790"/>
        <end position="813"/>
    </location>
</feature>
<dbReference type="PROSITE" id="PS50294">
    <property type="entry name" value="WD_REPEATS_REGION"/>
    <property type="match status" value="8"/>
</dbReference>
<dbReference type="PRINTS" id="PR00320">
    <property type="entry name" value="GPROTEINBRPT"/>
</dbReference>
<dbReference type="InterPro" id="IPR019775">
    <property type="entry name" value="WD40_repeat_CS"/>
</dbReference>
<dbReference type="SUPFAM" id="SSF52540">
    <property type="entry name" value="P-loop containing nucleoside triphosphate hydrolases"/>
    <property type="match status" value="1"/>
</dbReference>
<dbReference type="EMBL" id="PECL01000007">
    <property type="protein sequence ID" value="TEA06741.1"/>
    <property type="molecule type" value="Genomic_DNA"/>
</dbReference>
<dbReference type="PANTHER" id="PTHR19848:SF8">
    <property type="entry name" value="F-BOX AND WD REPEAT DOMAIN CONTAINING 7"/>
    <property type="match status" value="1"/>
</dbReference>
<sequence length="1344" mass="143648" precursor="true">MRARHRALYWSLTILKAPFSLAIMGTAPTSTSQNDPEESGKTAPIENVETSRAAFAESLALLLVCAGKPPLKKVVALATAVQNRRSPGAPPVTIQRVSDWRRGRRLPQRFESIDAVLQPLITEARKRTPDPPAVGLYTLEYWKRLWTGARGTASAPATAEVAFKSAACPYQGLAPFRSADSSRFYGRHRAVDSLVGLLTRIDPVQPGIFILTSPSGAGKSSVLAAGLIPAARSGALDPQLSGTQPTDNTGCATALLTPGDDPVAALRQLLERADIQARADRGQLLVVVDQFEELFTLGVPRADVAQFITTLHRLCQPSTLTGRAAVVIAGVRSDVLGRCVEFPELASALQSRCMVLEPMTPVELREAVVQPAAEAGLRIEPGLVDLILTDVGVGQGEDAPGRLPLLSHVLAGTWSRRRVGQLTVAGYQAAGGVRGSVAETGERAWDRLDDRQRRVARGVLMRLVSIGDPGRDSCRRLPRQTLIDSTAEPEVAEEVLEVLSAARLLTIADEEVTFTHEVVLRAWPRLAQWVEADREYAPIRQRAEDDAAAWKEHDYDPSFLQSGARLENTLAWLSVDDDASPAATEFAAASSIRKRQLSLLARTAVIVLVVLTVVTSIAAVIAVRSRGAIGRQYADALFRQVLADADQRVVDDPSLSAQLMLVARIMRPDDRQVRLRVQATQNMPLATPLVGHKGAVHTVVFSPDGKLLASASEDGTVRLWDVSDPSNPAPMGQPLTGHTSFVTAVAFSPDGKTLASTSGDGTLRLWNVSNPADVQRRSTPLPTGGATYMVAFSPDGRTLAAADDDHTVWLWDVADPDKPGAITRLTGHTGPVRSVAFSANGKLLASASNDKTVRLWDITDPTRPVQAGPPLGGFTNIAHAVAFNPASTVLAASGEDGVLRMWNVADPAHPRGLGDPLPAHTEASWSLQFSADGAALASVGYDGTAKLWNVLDPTHPVLLGQPLVDGGGLTSVSFSPDSHHLATSGTSEIPQLWSLPTGLIPNRFGRINAPSISADGTVMVTASENFVQLWNTKDRPTRAALLRLPDNSAGGYEYQAELHPDGRLLATELSSAPTTLWDIADVEHPVKVVELPNATKYTNIVAFSPDRHTIATAATDDAIQLWDIINPAQPQRLSEPLRGFTGIVNTVTFTPDAATLIAGSTDRTIRTWNITDPRRPAASQTVLTAHTAAVQSVNISPDGKTLVSGGQDQTLRLWDITDPMRPTPLGDPLPTGSSGAQASFSADGNTLASSGDNGTVLLWDITNRSTPALIGDSLTPQQGVSRSRVTFAPGAHLYVASRDGALRLWNLNADNAADRICRSTRGTLSEKRWKQTLPSLPYEPPCPL</sequence>
<feature type="repeat" description="WD" evidence="3">
    <location>
        <begin position="1239"/>
        <end position="1269"/>
    </location>
</feature>
<evidence type="ECO:0000313" key="8">
    <source>
        <dbReference type="EMBL" id="TEA06741.1"/>
    </source>
</evidence>
<feature type="repeat" description="WD" evidence="3">
    <location>
        <begin position="735"/>
        <end position="776"/>
    </location>
</feature>
<evidence type="ECO:0000256" key="3">
    <source>
        <dbReference type="PROSITE-ProRule" id="PRU00221"/>
    </source>
</evidence>
<proteinExistence type="predicted"/>
<feature type="repeat" description="WD" evidence="3">
    <location>
        <begin position="1137"/>
        <end position="1178"/>
    </location>
</feature>
<gene>
    <name evidence="8" type="ORF">CCUG60884_01879</name>
</gene>
<dbReference type="Proteomes" id="UP000294604">
    <property type="component" value="Unassembled WGS sequence"/>
</dbReference>
<reference evidence="8 9" key="1">
    <citation type="journal article" date="2019" name="Sci. Rep.">
        <title>Extended insight into the Mycobacterium chelonae-abscessus complex through whole genome sequencing of Mycobacterium salmoniphilum outbreak and Mycobacterium salmoniphilum-like strains.</title>
        <authorList>
            <person name="Behra P.R.K."/>
            <person name="Das S."/>
            <person name="Pettersson B.M.F."/>
            <person name="Shirreff L."/>
            <person name="DuCote T."/>
            <person name="Jacobsson K.G."/>
            <person name="Ennis D.G."/>
            <person name="Kirsebom L.A."/>
        </authorList>
    </citation>
    <scope>NUCLEOTIDE SEQUENCE [LARGE SCALE GENOMIC DNA]</scope>
    <source>
        <strain evidence="8 9">CCUG 60884</strain>
    </source>
</reference>
<dbReference type="SUPFAM" id="SSF50978">
    <property type="entry name" value="WD40 repeat-like"/>
    <property type="match status" value="2"/>
</dbReference>
<keyword evidence="6" id="KW-0732">Signal</keyword>
<dbReference type="RefSeq" id="WP_134084041.1">
    <property type="nucleotide sequence ID" value="NZ_PECL01000007.1"/>
</dbReference>
<feature type="repeat" description="WD" evidence="3">
    <location>
        <begin position="1101"/>
        <end position="1124"/>
    </location>
</feature>
<dbReference type="SMART" id="SM00320">
    <property type="entry name" value="WD40"/>
    <property type="match status" value="13"/>
</dbReference>
<name>A0A4V3I299_9MYCO</name>
<evidence type="ECO:0000256" key="2">
    <source>
        <dbReference type="ARBA" id="ARBA00022737"/>
    </source>
</evidence>
<keyword evidence="2" id="KW-0677">Repeat</keyword>
<keyword evidence="5" id="KW-0812">Transmembrane</keyword>
<evidence type="ECO:0000256" key="1">
    <source>
        <dbReference type="ARBA" id="ARBA00022574"/>
    </source>
</evidence>
<protein>
    <submittedName>
        <fullName evidence="8">Translocation protein TolB</fullName>
    </submittedName>
</protein>
<keyword evidence="5" id="KW-1133">Transmembrane helix</keyword>
<dbReference type="PROSITE" id="PS50082">
    <property type="entry name" value="WD_REPEATS_2"/>
    <property type="match status" value="10"/>
</dbReference>
<dbReference type="Pfam" id="PF00400">
    <property type="entry name" value="WD40"/>
    <property type="match status" value="10"/>
</dbReference>
<feature type="repeat" description="WD" evidence="3">
    <location>
        <begin position="825"/>
        <end position="866"/>
    </location>
</feature>
<evidence type="ECO:0000259" key="7">
    <source>
        <dbReference type="Pfam" id="PF20703"/>
    </source>
</evidence>
<dbReference type="Pfam" id="PF20703">
    <property type="entry name" value="nSTAND1"/>
    <property type="match status" value="1"/>
</dbReference>
<dbReference type="InterPro" id="IPR020472">
    <property type="entry name" value="WD40_PAC1"/>
</dbReference>
<evidence type="ECO:0000256" key="5">
    <source>
        <dbReference type="SAM" id="Phobius"/>
    </source>
</evidence>
<dbReference type="PROSITE" id="PS00678">
    <property type="entry name" value="WD_REPEATS_1"/>
    <property type="match status" value="10"/>
</dbReference>
<dbReference type="PANTHER" id="PTHR19848">
    <property type="entry name" value="WD40 REPEAT PROTEIN"/>
    <property type="match status" value="1"/>
</dbReference>
<keyword evidence="1 3" id="KW-0853">WD repeat</keyword>
<feature type="compositionally biased region" description="Polar residues" evidence="4">
    <location>
        <begin position="1231"/>
        <end position="1246"/>
    </location>
</feature>
<feature type="transmembrane region" description="Helical" evidence="5">
    <location>
        <begin position="599"/>
        <end position="623"/>
    </location>
</feature>
<evidence type="ECO:0000313" key="9">
    <source>
        <dbReference type="Proteomes" id="UP000294604"/>
    </source>
</evidence>